<evidence type="ECO:0000313" key="2">
    <source>
        <dbReference type="EMBL" id="RIX32263.1"/>
    </source>
</evidence>
<gene>
    <name evidence="2" type="ORF">D3M59_04690</name>
</gene>
<dbReference type="Proteomes" id="UP000285023">
    <property type="component" value="Unassembled WGS sequence"/>
</dbReference>
<evidence type="ECO:0000256" key="1">
    <source>
        <dbReference type="SAM" id="Phobius"/>
    </source>
</evidence>
<reference evidence="2 3" key="1">
    <citation type="submission" date="2018-09" db="EMBL/GenBank/DDBJ databases">
        <title>Sphingomonas sp. DAC4.</title>
        <authorList>
            <person name="Seo T."/>
        </authorList>
    </citation>
    <scope>NUCLEOTIDE SEQUENCE [LARGE SCALE GENOMIC DNA]</scope>
    <source>
        <strain evidence="2 3">DAC4</strain>
    </source>
</reference>
<protein>
    <submittedName>
        <fullName evidence="2">Uncharacterized protein</fullName>
    </submittedName>
</protein>
<keyword evidence="1" id="KW-0812">Transmembrane</keyword>
<dbReference type="EMBL" id="QXTF01000001">
    <property type="protein sequence ID" value="RIX32263.1"/>
    <property type="molecule type" value="Genomic_DNA"/>
</dbReference>
<organism evidence="2 3">
    <name type="scientific">Sphingomonas edaphi</name>
    <dbReference type="NCBI Taxonomy" id="2315689"/>
    <lineage>
        <taxon>Bacteria</taxon>
        <taxon>Pseudomonadati</taxon>
        <taxon>Pseudomonadota</taxon>
        <taxon>Alphaproteobacteria</taxon>
        <taxon>Sphingomonadales</taxon>
        <taxon>Sphingomonadaceae</taxon>
        <taxon>Sphingomonas</taxon>
    </lineage>
</organism>
<dbReference type="AlphaFoldDB" id="A0A418Q350"/>
<name>A0A418Q350_9SPHN</name>
<keyword evidence="3" id="KW-1185">Reference proteome</keyword>
<sequence length="73" mass="8191">MDFGLIAPALIGVVVAIVGFVIAAWMNANRPTLELPPREDDQQQLPFDLDKAGRQTRYSFNYQIDQAEDARVN</sequence>
<comment type="caution">
    <text evidence="2">The sequence shown here is derived from an EMBL/GenBank/DDBJ whole genome shotgun (WGS) entry which is preliminary data.</text>
</comment>
<keyword evidence="1" id="KW-0472">Membrane</keyword>
<evidence type="ECO:0000313" key="3">
    <source>
        <dbReference type="Proteomes" id="UP000285023"/>
    </source>
</evidence>
<feature type="transmembrane region" description="Helical" evidence="1">
    <location>
        <begin position="6"/>
        <end position="28"/>
    </location>
</feature>
<proteinExistence type="predicted"/>
<dbReference type="RefSeq" id="WP_119532036.1">
    <property type="nucleotide sequence ID" value="NZ_QXTF01000001.1"/>
</dbReference>
<accession>A0A418Q350</accession>
<keyword evidence="1" id="KW-1133">Transmembrane helix</keyword>